<evidence type="ECO:0000313" key="2">
    <source>
        <dbReference type="Proteomes" id="UP000199506"/>
    </source>
</evidence>
<accession>A0A1H7J7U3</accession>
<dbReference type="AlphaFoldDB" id="A0A1H7J7U3"/>
<dbReference type="Proteomes" id="UP000199506">
    <property type="component" value="Unassembled WGS sequence"/>
</dbReference>
<organism evidence="1 2">
    <name type="scientific">Methanobrevibacter gottschalkii</name>
    <dbReference type="NCBI Taxonomy" id="190974"/>
    <lineage>
        <taxon>Archaea</taxon>
        <taxon>Methanobacteriati</taxon>
        <taxon>Methanobacteriota</taxon>
        <taxon>Methanomada group</taxon>
        <taxon>Methanobacteria</taxon>
        <taxon>Methanobacteriales</taxon>
        <taxon>Methanobacteriaceae</taxon>
        <taxon>Methanobrevibacter</taxon>
    </lineage>
</organism>
<protein>
    <submittedName>
        <fullName evidence="1">Uncharacterized protein</fullName>
    </submittedName>
</protein>
<sequence>MRVFDLYNFEYIESAIEQYKIMTSIFQSIYQLIMSFILIMANRIGLTDFEHIAIDYFFVFFDEECPPKVIFSMQIFLCFLN</sequence>
<dbReference type="EMBL" id="FOAK01000004">
    <property type="protein sequence ID" value="SEK70636.1"/>
    <property type="molecule type" value="Genomic_DNA"/>
</dbReference>
<name>A0A1H7J7U3_9EURY</name>
<evidence type="ECO:0000313" key="1">
    <source>
        <dbReference type="EMBL" id="SEK70636.1"/>
    </source>
</evidence>
<proteinExistence type="predicted"/>
<gene>
    <name evidence="1" type="ORF">SAMN05216439_1357</name>
</gene>
<reference evidence="1 2" key="1">
    <citation type="submission" date="2016-10" db="EMBL/GenBank/DDBJ databases">
        <authorList>
            <person name="de Groot N.N."/>
        </authorList>
    </citation>
    <scope>NUCLEOTIDE SEQUENCE [LARGE SCALE GENOMIC DNA]</scope>
    <source>
        <strain evidence="1 2">DSM 11978</strain>
    </source>
</reference>